<dbReference type="PROSITE" id="PS00028">
    <property type="entry name" value="ZINC_FINGER_C2H2_1"/>
    <property type="match status" value="5"/>
</dbReference>
<feature type="domain" description="C2H2-type" evidence="5">
    <location>
        <begin position="188"/>
        <end position="208"/>
    </location>
</feature>
<dbReference type="GO" id="GO:0000981">
    <property type="term" value="F:DNA-binding transcription factor activity, RNA polymerase II-specific"/>
    <property type="evidence" value="ECO:0007669"/>
    <property type="project" value="TreeGrafter"/>
</dbReference>
<evidence type="ECO:0000256" key="2">
    <source>
        <dbReference type="ARBA" id="ARBA00022737"/>
    </source>
</evidence>
<dbReference type="PANTHER" id="PTHR24408:SF58">
    <property type="entry name" value="TRANSCRIPTION FACTOR (TFIIIA), PUTATIVE (AFU_ORTHOLOGUE AFUA_1G05150)-RELATED"/>
    <property type="match status" value="1"/>
</dbReference>
<evidence type="ECO:0000256" key="3">
    <source>
        <dbReference type="ARBA" id="ARBA00022771"/>
    </source>
</evidence>
<keyword evidence="1" id="KW-0479">Metal-binding</keyword>
<dbReference type="GO" id="GO:0005634">
    <property type="term" value="C:nucleus"/>
    <property type="evidence" value="ECO:0007669"/>
    <property type="project" value="TreeGrafter"/>
</dbReference>
<feature type="domain" description="C2H2-type" evidence="5">
    <location>
        <begin position="160"/>
        <end position="180"/>
    </location>
</feature>
<evidence type="ECO:0000313" key="7">
    <source>
        <dbReference type="Proteomes" id="UP000838878"/>
    </source>
</evidence>
<dbReference type="AlphaFoldDB" id="A0A8J9YJ30"/>
<dbReference type="InterPro" id="IPR013087">
    <property type="entry name" value="Znf_C2H2_type"/>
</dbReference>
<dbReference type="SMART" id="SM00355">
    <property type="entry name" value="ZnF_C2H2"/>
    <property type="match status" value="5"/>
</dbReference>
<accession>A0A8J9YJ30</accession>
<dbReference type="OrthoDB" id="3437960at2759"/>
<dbReference type="InterPro" id="IPR036236">
    <property type="entry name" value="Znf_C2H2_sf"/>
</dbReference>
<dbReference type="EMBL" id="OV170227">
    <property type="protein sequence ID" value="CAH0727756.1"/>
    <property type="molecule type" value="Genomic_DNA"/>
</dbReference>
<feature type="domain" description="C2H2-type" evidence="5">
    <location>
        <begin position="244"/>
        <end position="265"/>
    </location>
</feature>
<evidence type="ECO:0000256" key="4">
    <source>
        <dbReference type="ARBA" id="ARBA00022833"/>
    </source>
</evidence>
<proteinExistence type="predicted"/>
<dbReference type="Pfam" id="PF00096">
    <property type="entry name" value="zf-C2H2"/>
    <property type="match status" value="4"/>
</dbReference>
<dbReference type="PANTHER" id="PTHR24408">
    <property type="entry name" value="ZINC FINGER PROTEIN"/>
    <property type="match status" value="1"/>
</dbReference>
<dbReference type="GO" id="GO:0043565">
    <property type="term" value="F:sequence-specific DNA binding"/>
    <property type="evidence" value="ECO:0007669"/>
    <property type="project" value="TreeGrafter"/>
</dbReference>
<reference evidence="6" key="1">
    <citation type="submission" date="2021-12" db="EMBL/GenBank/DDBJ databases">
        <authorList>
            <person name="Martin H S."/>
        </authorList>
    </citation>
    <scope>NUCLEOTIDE SEQUENCE</scope>
</reference>
<keyword evidence="7" id="KW-1185">Reference proteome</keyword>
<dbReference type="GO" id="GO:0008270">
    <property type="term" value="F:zinc ion binding"/>
    <property type="evidence" value="ECO:0007669"/>
    <property type="project" value="UniProtKB-KW"/>
</dbReference>
<evidence type="ECO:0000259" key="5">
    <source>
        <dbReference type="PROSITE" id="PS00028"/>
    </source>
</evidence>
<name>A0A8J9YJ30_9NEOP</name>
<evidence type="ECO:0000256" key="1">
    <source>
        <dbReference type="ARBA" id="ARBA00022723"/>
    </source>
</evidence>
<feature type="domain" description="C2H2-type" evidence="5">
    <location>
        <begin position="132"/>
        <end position="152"/>
    </location>
</feature>
<keyword evidence="2" id="KW-0677">Repeat</keyword>
<organism evidence="6 7">
    <name type="scientific">Brenthis ino</name>
    <name type="common">lesser marbled fritillary</name>
    <dbReference type="NCBI Taxonomy" id="405034"/>
    <lineage>
        <taxon>Eukaryota</taxon>
        <taxon>Metazoa</taxon>
        <taxon>Ecdysozoa</taxon>
        <taxon>Arthropoda</taxon>
        <taxon>Hexapoda</taxon>
        <taxon>Insecta</taxon>
        <taxon>Pterygota</taxon>
        <taxon>Neoptera</taxon>
        <taxon>Endopterygota</taxon>
        <taxon>Lepidoptera</taxon>
        <taxon>Glossata</taxon>
        <taxon>Ditrysia</taxon>
        <taxon>Papilionoidea</taxon>
        <taxon>Nymphalidae</taxon>
        <taxon>Heliconiinae</taxon>
        <taxon>Argynnini</taxon>
        <taxon>Brenthis</taxon>
    </lineage>
</organism>
<feature type="domain" description="C2H2-type" evidence="5">
    <location>
        <begin position="216"/>
        <end position="236"/>
    </location>
</feature>
<feature type="non-terminal residue" evidence="6">
    <location>
        <position position="336"/>
    </location>
</feature>
<dbReference type="Gene3D" id="3.30.160.60">
    <property type="entry name" value="Classic Zinc Finger"/>
    <property type="match status" value="5"/>
</dbReference>
<dbReference type="SUPFAM" id="SSF57667">
    <property type="entry name" value="beta-beta-alpha zinc fingers"/>
    <property type="match status" value="3"/>
</dbReference>
<keyword evidence="3" id="KW-0863">Zinc-finger</keyword>
<evidence type="ECO:0000313" key="6">
    <source>
        <dbReference type="EMBL" id="CAH0727756.1"/>
    </source>
</evidence>
<dbReference type="Proteomes" id="UP000838878">
    <property type="component" value="Chromosome 7"/>
</dbReference>
<gene>
    <name evidence="6" type="ORF">BINO364_LOCUS13055</name>
</gene>
<dbReference type="FunFam" id="3.30.160.60:FF:000624">
    <property type="entry name" value="zinc finger protein 697"/>
    <property type="match status" value="1"/>
</dbReference>
<protein>
    <recommendedName>
        <fullName evidence="5">C2H2-type domain-containing protein</fullName>
    </recommendedName>
</protein>
<keyword evidence="4" id="KW-0862">Zinc</keyword>
<sequence>MFIQDGESYASYNNTFIRRIKFDSDKPEVLDGEKYNDYNNHSTFYCKERDNYDENIKTEPKEILSDNRKYNVCITPIYLKDVRVMKTTITKNVGKRKPIYRNGEGICPYCGKRMKITRKHLLLHTAERKFKCNECSRSFYTKKDLESHIKYHSKEPAFKCHNCIAVFQTKATLARHMLIHTNVKDFKCQICSKAFKWKNGLLRHMQIHNISREFKCEICEMSFSTKYGFQHHTRVHTGERPYKCELCSRPYSYKRDFNKHCLKKHGVVIDRRPVRVMNEQVLQKEKALMKNLMLKLHGMPTENDPREAFKGPQGAQAFTKALKLLQTCPLQIDVHL</sequence>